<dbReference type="Proteomes" id="UP000594873">
    <property type="component" value="Chromosome"/>
</dbReference>
<sequence length="360" mass="40042">MRPFSWPGACRTTIALWLFVLLIFLPIIGERHAERGWTSVALDGSTVLFSMALGLTLFLPFKWSVGLPGPMQWLVRALAVIAAAALNTGFDLIFQAWIADHVTQAWQTLPADFRRAYSSTLNYLLVFGVNMMLYHVNHTRRAWMAQELRVSAANSMAQEAQLAALRYQLNPHFLFNALNSISSLIVTKRNEDAEEMTQRLCSFLRGSISIDANELIPLEDELSLTQEYLEVERVRFGDRLAIAIDSTDEAGAVLVPGFLVQPLVENAVKHGVARSNRQMEIRIEARTEGGFLNVTVSNGLPPTSADRQRVRSAGVGLANIRRRLNALFGTRAALDTDQVDGRFVATLRIPASLETYTRLG</sequence>
<feature type="domain" description="Signal transduction histidine kinase internal region" evidence="2">
    <location>
        <begin position="160"/>
        <end position="240"/>
    </location>
</feature>
<keyword evidence="3" id="KW-0418">Kinase</keyword>
<dbReference type="InterPro" id="IPR010559">
    <property type="entry name" value="Sig_transdc_His_kin_internal"/>
</dbReference>
<dbReference type="GO" id="GO:0000155">
    <property type="term" value="F:phosphorelay sensor kinase activity"/>
    <property type="evidence" value="ECO:0007669"/>
    <property type="project" value="InterPro"/>
</dbReference>
<evidence type="ECO:0000256" key="1">
    <source>
        <dbReference type="SAM" id="Phobius"/>
    </source>
</evidence>
<dbReference type="AlphaFoldDB" id="A0A7T2GK77"/>
<dbReference type="Gene3D" id="3.30.565.10">
    <property type="entry name" value="Histidine kinase-like ATPase, C-terminal domain"/>
    <property type="match status" value="1"/>
</dbReference>
<dbReference type="GO" id="GO:0016020">
    <property type="term" value="C:membrane"/>
    <property type="evidence" value="ECO:0007669"/>
    <property type="project" value="InterPro"/>
</dbReference>
<feature type="transmembrane region" description="Helical" evidence="1">
    <location>
        <begin position="39"/>
        <end position="61"/>
    </location>
</feature>
<dbReference type="KEGG" id="sflv:IC614_12090"/>
<accession>A0A7T2GK77</accession>
<keyword evidence="1" id="KW-0812">Transmembrane</keyword>
<keyword evidence="1" id="KW-0472">Membrane</keyword>
<keyword evidence="4" id="KW-1185">Reference proteome</keyword>
<reference evidence="3 4" key="1">
    <citation type="submission" date="2020-11" db="EMBL/GenBank/DDBJ databases">
        <title>Genome seq and assembly of Sphingosinicella sp.</title>
        <authorList>
            <person name="Chhetri G."/>
        </authorList>
    </citation>
    <scope>NUCLEOTIDE SEQUENCE [LARGE SCALE GENOMIC DNA]</scope>
    <source>
        <strain evidence="3 4">UDD2</strain>
    </source>
</reference>
<gene>
    <name evidence="3" type="ORF">IC614_12090</name>
</gene>
<evidence type="ECO:0000313" key="3">
    <source>
        <dbReference type="EMBL" id="QPQ55023.1"/>
    </source>
</evidence>
<keyword evidence="3" id="KW-0808">Transferase</keyword>
<dbReference type="PANTHER" id="PTHR34220:SF7">
    <property type="entry name" value="SENSOR HISTIDINE KINASE YPDA"/>
    <property type="match status" value="1"/>
</dbReference>
<proteinExistence type="predicted"/>
<dbReference type="RefSeq" id="WP_200971699.1">
    <property type="nucleotide sequence ID" value="NZ_CP065592.1"/>
</dbReference>
<feature type="transmembrane region" description="Helical" evidence="1">
    <location>
        <begin position="73"/>
        <end position="97"/>
    </location>
</feature>
<dbReference type="PANTHER" id="PTHR34220">
    <property type="entry name" value="SENSOR HISTIDINE KINASE YPDA"/>
    <property type="match status" value="1"/>
</dbReference>
<protein>
    <submittedName>
        <fullName evidence="3">Histidine kinase</fullName>
    </submittedName>
</protein>
<dbReference type="InterPro" id="IPR050640">
    <property type="entry name" value="Bact_2-comp_sensor_kinase"/>
</dbReference>
<feature type="transmembrane region" description="Helical" evidence="1">
    <location>
        <begin position="117"/>
        <end position="136"/>
    </location>
</feature>
<dbReference type="Pfam" id="PF06580">
    <property type="entry name" value="His_kinase"/>
    <property type="match status" value="1"/>
</dbReference>
<organism evidence="3 4">
    <name type="scientific">Allosphingosinicella flava</name>
    <dbReference type="NCBI Taxonomy" id="2771430"/>
    <lineage>
        <taxon>Bacteria</taxon>
        <taxon>Pseudomonadati</taxon>
        <taxon>Pseudomonadota</taxon>
        <taxon>Alphaproteobacteria</taxon>
        <taxon>Sphingomonadales</taxon>
        <taxon>Sphingomonadaceae</taxon>
        <taxon>Allosphingosinicella</taxon>
    </lineage>
</organism>
<dbReference type="InterPro" id="IPR036890">
    <property type="entry name" value="HATPase_C_sf"/>
</dbReference>
<evidence type="ECO:0000313" key="4">
    <source>
        <dbReference type="Proteomes" id="UP000594873"/>
    </source>
</evidence>
<keyword evidence="1" id="KW-1133">Transmembrane helix</keyword>
<dbReference type="EMBL" id="CP065592">
    <property type="protein sequence ID" value="QPQ55023.1"/>
    <property type="molecule type" value="Genomic_DNA"/>
</dbReference>
<name>A0A7T2GK77_9SPHN</name>
<evidence type="ECO:0000259" key="2">
    <source>
        <dbReference type="Pfam" id="PF06580"/>
    </source>
</evidence>
<dbReference type="SUPFAM" id="SSF55874">
    <property type="entry name" value="ATPase domain of HSP90 chaperone/DNA topoisomerase II/histidine kinase"/>
    <property type="match status" value="1"/>
</dbReference>